<dbReference type="InterPro" id="IPR045197">
    <property type="entry name" value="NUP210-like"/>
</dbReference>
<dbReference type="RefSeq" id="WP_171225709.1">
    <property type="nucleotide sequence ID" value="NZ_CP053085.1"/>
</dbReference>
<name>A0A6M4IS65_9BACT</name>
<sequence length="1137" mass="113513">MLGSMLAIGLQACAAPADGVTGNSGGGTGGTPTRFESSTGVISLNAVGASQSITVTARDRSGNAIAGVPVTWTSSDAAIADVAGSGSTAMVTARAPGQATIRARTGDLLLEISVGVLAVRKITIAPQAVSVIAGGQLQLNAAVDADAGALLDLRWLSDNPSIASVNTQGIVTGVAPGNTIIRINAVGDVRVTTTAQVTVTSAGSIAISPSTLSMGTGEQRTLAASVNLEPGLSTALTWRSQNNAVATVSSTGVVTGVSVGSTLITAVSVADTTRRGTAAVTIVPVVRDLDITPAAATIFTGDTRQLGVNFTADPGASQAVIWRTSNATVAAVSSSGLVSGVSAGTAIITAISASDTTKRATSLFTVRYAAAVSVSPVAATVGVGGTRAIVATVTTENGATTAVTWRTSNTSVATVSSTGVVTGIAVGTAEVSAVAVADTSRRATSTITVAAVVRSLSVTPGTAAMLAGQTVQLVPTVVADAPLSTAVTYRSTNSAVASVSAAGLVTAVALGSSSIVVQSVADTTVRDTAFVSVSNGLATTWAATRLGGALYEDVVSLRGIDASSAFAVNSVGDVFRWNGSTWSVAVRGASYGTQFLAVHGSSNSNVMAVGTNGVTIHFDGSIWSIESSGTTNRLNSVFMESTLSGFAVGENGTALRWNGSTWSVSSTGSTQTLNSVWASGGIAFAVGANGEVLRFGNGSWSRQTVPTTESLSGVSGTTSSTVVAVGAFGTILSFSGGAWTTVNSNGIVADLYAVSAVSSSDTRLYIASDDGLLLLNSGSLTRVTTPYTPRMFSLSADVAGQVWVGGQRGSVQRLATGSWETVGLAPDLIDAWTTSATNAWAVGEFGFIYRWNGSAWARQATPTTATLNAVWGANATEAFAAGDNGTMLRFNGTTWTAMSFPSTASVYGLWGTSGSNVYAVTAAGEVVRYNGSSWAVAATSSNALWAVHGSSPTDIVVTGENGAALRLSAGGWSTVNATTTGTLAGVWTNGTGATAVGAAASGSSGVAFSLSGSSWSSVTTGSSRVLTSVWGPNAADLYATGEQGTLLRYNGSSWSALTTGTTDLLWSVTGAPSGIGGAFAVGYNSTVVAGSNSASFSTTMVRAMSVAKGIDLDPSAGARTVRGPMPSGKARKSRGKR</sequence>
<feature type="domain" description="BIG2" evidence="2">
    <location>
        <begin position="201"/>
        <end position="278"/>
    </location>
</feature>
<dbReference type="InterPro" id="IPR003343">
    <property type="entry name" value="Big_2"/>
</dbReference>
<dbReference type="EMBL" id="CP053085">
    <property type="protein sequence ID" value="QJR36276.1"/>
    <property type="molecule type" value="Genomic_DNA"/>
</dbReference>
<feature type="region of interest" description="Disordered" evidence="1">
    <location>
        <begin position="1115"/>
        <end position="1137"/>
    </location>
</feature>
<evidence type="ECO:0000313" key="4">
    <source>
        <dbReference type="Proteomes" id="UP000500938"/>
    </source>
</evidence>
<evidence type="ECO:0000313" key="3">
    <source>
        <dbReference type="EMBL" id="QJR36276.1"/>
    </source>
</evidence>
<feature type="domain" description="BIG2" evidence="2">
    <location>
        <begin position="118"/>
        <end position="194"/>
    </location>
</feature>
<protein>
    <recommendedName>
        <fullName evidence="2">BIG2 domain-containing protein</fullName>
    </recommendedName>
</protein>
<proteinExistence type="predicted"/>
<dbReference type="AlphaFoldDB" id="A0A6M4IS65"/>
<gene>
    <name evidence="3" type="ORF">HKW67_12565</name>
</gene>
<dbReference type="Proteomes" id="UP000500938">
    <property type="component" value="Chromosome"/>
</dbReference>
<keyword evidence="4" id="KW-1185">Reference proteome</keyword>
<dbReference type="KEGG" id="ggr:HKW67_12565"/>
<feature type="domain" description="BIG2" evidence="2">
    <location>
        <begin position="368"/>
        <end position="445"/>
    </location>
</feature>
<dbReference type="Pfam" id="PF02368">
    <property type="entry name" value="Big_2"/>
    <property type="match status" value="5"/>
</dbReference>
<feature type="domain" description="BIG2" evidence="2">
    <location>
        <begin position="452"/>
        <end position="531"/>
    </location>
</feature>
<reference evidence="3 4" key="1">
    <citation type="submission" date="2020-05" db="EMBL/GenBank/DDBJ databases">
        <title>Complete genome sequence of Gemmatimonas greenlandica TET16.</title>
        <authorList>
            <person name="Zeng Y."/>
        </authorList>
    </citation>
    <scope>NUCLEOTIDE SEQUENCE [LARGE SCALE GENOMIC DNA]</scope>
    <source>
        <strain evidence="3 4">TET16</strain>
    </source>
</reference>
<dbReference type="SUPFAM" id="SSF49373">
    <property type="entry name" value="Invasin/intimin cell-adhesion fragments"/>
    <property type="match status" value="6"/>
</dbReference>
<dbReference type="PANTHER" id="PTHR23019">
    <property type="entry name" value="NUCLEAR PORE MEMBRANE GLYCOPROTEIN GP210-RELATED"/>
    <property type="match status" value="1"/>
</dbReference>
<evidence type="ECO:0000259" key="2">
    <source>
        <dbReference type="SMART" id="SM00635"/>
    </source>
</evidence>
<feature type="domain" description="BIG2" evidence="2">
    <location>
        <begin position="285"/>
        <end position="362"/>
    </location>
</feature>
<accession>A0A6M4IS65</accession>
<organism evidence="3 4">
    <name type="scientific">Gemmatimonas groenlandica</name>
    <dbReference type="NCBI Taxonomy" id="2732249"/>
    <lineage>
        <taxon>Bacteria</taxon>
        <taxon>Pseudomonadati</taxon>
        <taxon>Gemmatimonadota</taxon>
        <taxon>Gemmatimonadia</taxon>
        <taxon>Gemmatimonadales</taxon>
        <taxon>Gemmatimonadaceae</taxon>
        <taxon>Gemmatimonas</taxon>
    </lineage>
</organism>
<evidence type="ECO:0000256" key="1">
    <source>
        <dbReference type="SAM" id="MobiDB-lite"/>
    </source>
</evidence>
<feature type="domain" description="BIG2" evidence="2">
    <location>
        <begin position="31"/>
        <end position="115"/>
    </location>
</feature>
<dbReference type="SMART" id="SM00635">
    <property type="entry name" value="BID_2"/>
    <property type="match status" value="6"/>
</dbReference>
<dbReference type="PANTHER" id="PTHR23019:SF0">
    <property type="entry name" value="NUCLEAR PORE MEMBRANE GLYCOPROTEIN 210"/>
    <property type="match status" value="1"/>
</dbReference>
<dbReference type="Gene3D" id="2.60.40.1080">
    <property type="match status" value="6"/>
</dbReference>
<dbReference type="InterPro" id="IPR008964">
    <property type="entry name" value="Invasin/intimin_cell_adhesion"/>
</dbReference>